<gene>
    <name evidence="7" type="ORF">GCM10023167_23040</name>
</gene>
<reference evidence="8" key="1">
    <citation type="journal article" date="2019" name="Int. J. Syst. Evol. Microbiol.">
        <title>The Global Catalogue of Microorganisms (GCM) 10K type strain sequencing project: providing services to taxonomists for standard genome sequencing and annotation.</title>
        <authorList>
            <consortium name="The Broad Institute Genomics Platform"/>
            <consortium name="The Broad Institute Genome Sequencing Center for Infectious Disease"/>
            <person name="Wu L."/>
            <person name="Ma J."/>
        </authorList>
    </citation>
    <scope>NUCLEOTIDE SEQUENCE [LARGE SCALE GENOMIC DNA]</scope>
    <source>
        <strain evidence="8">JCM 17808</strain>
    </source>
</reference>
<evidence type="ECO:0000256" key="4">
    <source>
        <dbReference type="ARBA" id="ARBA00023136"/>
    </source>
</evidence>
<organism evidence="7 8">
    <name type="scientific">Brevibacterium pityocampae</name>
    <dbReference type="NCBI Taxonomy" id="506594"/>
    <lineage>
        <taxon>Bacteria</taxon>
        <taxon>Bacillati</taxon>
        <taxon>Actinomycetota</taxon>
        <taxon>Actinomycetes</taxon>
        <taxon>Micrococcales</taxon>
        <taxon>Brevibacteriaceae</taxon>
        <taxon>Brevibacterium</taxon>
    </lineage>
</organism>
<keyword evidence="8" id="KW-1185">Reference proteome</keyword>
<accession>A0ABP8JPB1</accession>
<sequence length="256" mass="27683">MSQQPYGQDPGRPMPPTYTSGQQQPYGSQPQGGAAYGSQPQQPYGSQQPAYGSQPQGGAYGSQPQGGGAYGSQPQQSYGSQPQGGAAYGSQPQSYGQQQAYGQQQSYGQPAMGGLQQSRPPGPGLRHPLPPQAYGPGSQNFWQPTESERSAAMWTHLGTLLIGWLMPLIMFIMKKDESAFVREHARQSLNAQIMNAILCYGIMLISLPLMLVFIGFITFWLAFIPPIIYIVFEIIAAVAANKGEGYKIPMKADMVK</sequence>
<dbReference type="Proteomes" id="UP001500642">
    <property type="component" value="Unassembled WGS sequence"/>
</dbReference>
<evidence type="ECO:0000256" key="6">
    <source>
        <dbReference type="SAM" id="Phobius"/>
    </source>
</evidence>
<feature type="transmembrane region" description="Helical" evidence="6">
    <location>
        <begin position="193"/>
        <end position="217"/>
    </location>
</feature>
<evidence type="ECO:0008006" key="9">
    <source>
        <dbReference type="Google" id="ProtNLM"/>
    </source>
</evidence>
<comment type="subcellular location">
    <subcellularLocation>
        <location evidence="1">Membrane</location>
        <topology evidence="1">Multi-pass membrane protein</topology>
    </subcellularLocation>
</comment>
<evidence type="ECO:0000313" key="8">
    <source>
        <dbReference type="Proteomes" id="UP001500642"/>
    </source>
</evidence>
<proteinExistence type="predicted"/>
<evidence type="ECO:0000256" key="2">
    <source>
        <dbReference type="ARBA" id="ARBA00022692"/>
    </source>
</evidence>
<keyword evidence="3 6" id="KW-1133">Transmembrane helix</keyword>
<feature type="compositionally biased region" description="Gly residues" evidence="5">
    <location>
        <begin position="58"/>
        <end position="70"/>
    </location>
</feature>
<feature type="compositionally biased region" description="Low complexity" evidence="5">
    <location>
        <begin position="71"/>
        <end position="110"/>
    </location>
</feature>
<keyword evidence="4 6" id="KW-0472">Membrane</keyword>
<feature type="transmembrane region" description="Helical" evidence="6">
    <location>
        <begin position="223"/>
        <end position="241"/>
    </location>
</feature>
<feature type="compositionally biased region" description="Pro residues" evidence="5">
    <location>
        <begin position="120"/>
        <end position="133"/>
    </location>
</feature>
<dbReference type="InterPro" id="IPR019109">
    <property type="entry name" value="MamF_MmsF"/>
</dbReference>
<evidence type="ECO:0000313" key="7">
    <source>
        <dbReference type="EMBL" id="GAA4393739.1"/>
    </source>
</evidence>
<comment type="caution">
    <text evidence="7">The sequence shown here is derived from an EMBL/GenBank/DDBJ whole genome shotgun (WGS) entry which is preliminary data.</text>
</comment>
<feature type="compositionally biased region" description="Low complexity" evidence="5">
    <location>
        <begin position="20"/>
        <end position="57"/>
    </location>
</feature>
<dbReference type="EMBL" id="BAABGL010000018">
    <property type="protein sequence ID" value="GAA4393739.1"/>
    <property type="molecule type" value="Genomic_DNA"/>
</dbReference>
<protein>
    <recommendedName>
        <fullName evidence="9">DUF4870 domain-containing protein</fullName>
    </recommendedName>
</protein>
<evidence type="ECO:0000256" key="5">
    <source>
        <dbReference type="SAM" id="MobiDB-lite"/>
    </source>
</evidence>
<dbReference type="Pfam" id="PF09685">
    <property type="entry name" value="MamF_MmsF"/>
    <property type="match status" value="1"/>
</dbReference>
<feature type="transmembrane region" description="Helical" evidence="6">
    <location>
        <begin position="153"/>
        <end position="172"/>
    </location>
</feature>
<name>A0ABP8JPB1_9MICO</name>
<feature type="region of interest" description="Disordered" evidence="5">
    <location>
        <begin position="1"/>
        <end position="145"/>
    </location>
</feature>
<evidence type="ECO:0000256" key="1">
    <source>
        <dbReference type="ARBA" id="ARBA00004141"/>
    </source>
</evidence>
<evidence type="ECO:0000256" key="3">
    <source>
        <dbReference type="ARBA" id="ARBA00022989"/>
    </source>
</evidence>
<keyword evidence="2 6" id="KW-0812">Transmembrane</keyword>
<dbReference type="RefSeq" id="WP_247618773.1">
    <property type="nucleotide sequence ID" value="NZ_BAABGL010000018.1"/>
</dbReference>